<proteinExistence type="predicted"/>
<gene>
    <name evidence="3" type="ORF">TRSC58_06859</name>
</gene>
<sequence length="454" mass="51033">MQNNCRPPPLAAASPPCMTVGVAGSSAIVASPVSQLCEGAVISDDYVRMLLSTIRGHDAEKLALVQRIEDCVKPERAETQRLRRELAKHDQEIVKLQQDLSEARLMLQEERERANRLLHENTVLHAQVEDGQRRLTSLLCVRQEAKGALMGHASEEASKTDGRHQVHGGDRRPSSTPVTGNLRPNLPFHRKSNKLADRTGENGTMSLRQAVLFPSSAAGEEGLSVAAAAAVQAALQSPPSSALVTALSEEVQMLQEQLDAQRATYELERTKRLHEERERTRQHAEDVARYIATIDQLHALHQKSLADLIHSRHDMRIEQRELRGTMENLRISLDEALTVAENDRRRHAADLQLMQRRVGDNADTILRRLRQELGECRAVTAAEKEQLSALLAAREAEIEQVRGELKRAKQREKRLEERHQLELEGVNSEVNLMRQAIRAMEKRVYYSQCRSLSA</sequence>
<dbReference type="VEuPathDB" id="TriTrypDB:TRSC58_06859"/>
<feature type="coiled-coil region" evidence="1">
    <location>
        <begin position="79"/>
        <end position="120"/>
    </location>
</feature>
<dbReference type="InterPro" id="IPR037696">
    <property type="entry name" value="CCDC77"/>
</dbReference>
<dbReference type="OrthoDB" id="273372at2759"/>
<feature type="region of interest" description="Disordered" evidence="2">
    <location>
        <begin position="150"/>
        <end position="201"/>
    </location>
</feature>
<dbReference type="PANTHER" id="PTHR22091">
    <property type="entry name" value="COILED-COIL DOMAIN-CONTAINING PROTEIN 77"/>
    <property type="match status" value="1"/>
</dbReference>
<dbReference type="AlphaFoldDB" id="A0A061ITZ5"/>
<reference evidence="3 4" key="1">
    <citation type="submission" date="2013-07" db="EMBL/GenBank/DDBJ databases">
        <authorList>
            <person name="Stoco P.H."/>
            <person name="Wagner G."/>
            <person name="Gerber A."/>
            <person name="Zaha A."/>
            <person name="Thompson C."/>
            <person name="Bartholomeu D.C."/>
            <person name="Luckemeyer D.D."/>
            <person name="Bahia D."/>
            <person name="Loreto E."/>
            <person name="Prestes E.B."/>
            <person name="Lima F.M."/>
            <person name="Rodrigues-Luiz G."/>
            <person name="Vallejo G.A."/>
            <person name="Filho J.F."/>
            <person name="Monteiro K.M."/>
            <person name="Tyler K.M."/>
            <person name="de Almeida L.G."/>
            <person name="Ortiz M.F."/>
            <person name="Siervo M.A."/>
            <person name="de Moraes M.H."/>
            <person name="Cunha O.L."/>
            <person name="Mendonca-Neto R."/>
            <person name="Silva R."/>
            <person name="Teixeira S.M."/>
            <person name="Murta S.M."/>
            <person name="Sincero T.C."/>
            <person name="Mendes T.A."/>
            <person name="Urmenyi T.P."/>
            <person name="Silva V.G."/>
            <person name="da Rocha W.D."/>
            <person name="Andersson B."/>
            <person name="Romanha A.J."/>
            <person name="Steindel M."/>
            <person name="de Vasconcelos A.T."/>
            <person name="Grisard E.C."/>
        </authorList>
    </citation>
    <scope>NUCLEOTIDE SEQUENCE [LARGE SCALE GENOMIC DNA]</scope>
    <source>
        <strain evidence="3 4">SC58</strain>
    </source>
</reference>
<keyword evidence="4" id="KW-1185">Reference proteome</keyword>
<feature type="compositionally biased region" description="Basic and acidic residues" evidence="2">
    <location>
        <begin position="153"/>
        <end position="173"/>
    </location>
</feature>
<keyword evidence="1" id="KW-0175">Coiled coil</keyword>
<feature type="coiled-coil region" evidence="1">
    <location>
        <begin position="244"/>
        <end position="271"/>
    </location>
</feature>
<evidence type="ECO:0000256" key="2">
    <source>
        <dbReference type="SAM" id="MobiDB-lite"/>
    </source>
</evidence>
<dbReference type="PANTHER" id="PTHR22091:SF1">
    <property type="entry name" value="COILED-COIL DOMAIN-CONTAINING PROTEIN 77"/>
    <property type="match status" value="1"/>
</dbReference>
<accession>A0A061ITZ5</accession>
<evidence type="ECO:0000313" key="4">
    <source>
        <dbReference type="Proteomes" id="UP000031737"/>
    </source>
</evidence>
<dbReference type="EMBL" id="AUPL01006859">
    <property type="protein sequence ID" value="ESL05490.1"/>
    <property type="molecule type" value="Genomic_DNA"/>
</dbReference>
<name>A0A061ITZ5_TRYRA</name>
<evidence type="ECO:0000313" key="3">
    <source>
        <dbReference type="EMBL" id="ESL05490.1"/>
    </source>
</evidence>
<comment type="caution">
    <text evidence="3">The sequence shown here is derived from an EMBL/GenBank/DDBJ whole genome shotgun (WGS) entry which is preliminary data.</text>
</comment>
<feature type="coiled-coil region" evidence="1">
    <location>
        <begin position="384"/>
        <end position="443"/>
    </location>
</feature>
<organism evidence="3 4">
    <name type="scientific">Trypanosoma rangeli SC58</name>
    <dbReference type="NCBI Taxonomy" id="429131"/>
    <lineage>
        <taxon>Eukaryota</taxon>
        <taxon>Discoba</taxon>
        <taxon>Euglenozoa</taxon>
        <taxon>Kinetoplastea</taxon>
        <taxon>Metakinetoplastina</taxon>
        <taxon>Trypanosomatida</taxon>
        <taxon>Trypanosomatidae</taxon>
        <taxon>Trypanosoma</taxon>
        <taxon>Herpetosoma</taxon>
    </lineage>
</organism>
<protein>
    <submittedName>
        <fullName evidence="3">Uncharacterized protein</fullName>
    </submittedName>
</protein>
<evidence type="ECO:0000256" key="1">
    <source>
        <dbReference type="SAM" id="Coils"/>
    </source>
</evidence>
<dbReference type="Proteomes" id="UP000031737">
    <property type="component" value="Unassembled WGS sequence"/>
</dbReference>